<keyword evidence="2 6" id="KW-0560">Oxidoreductase</keyword>
<evidence type="ECO:0000256" key="3">
    <source>
        <dbReference type="ARBA" id="ARBA00023027"/>
    </source>
</evidence>
<dbReference type="Gene3D" id="3.40.605.10">
    <property type="entry name" value="Aldehyde Dehydrogenase, Chain A, domain 1"/>
    <property type="match status" value="1"/>
</dbReference>
<evidence type="ECO:0000256" key="1">
    <source>
        <dbReference type="ARBA" id="ARBA00009986"/>
    </source>
</evidence>
<dbReference type="RefSeq" id="WP_307240392.1">
    <property type="nucleotide sequence ID" value="NZ_JAUSQZ010000001.1"/>
</dbReference>
<evidence type="ECO:0000256" key="5">
    <source>
        <dbReference type="PROSITE-ProRule" id="PRU10007"/>
    </source>
</evidence>
<feature type="active site" evidence="5">
    <location>
        <position position="264"/>
    </location>
</feature>
<dbReference type="GO" id="GO:0008802">
    <property type="term" value="F:betaine-aldehyde dehydrogenase (NAD+) activity"/>
    <property type="evidence" value="ECO:0007669"/>
    <property type="project" value="UniProtKB-EC"/>
</dbReference>
<dbReference type="Pfam" id="PF00171">
    <property type="entry name" value="Aldedh"/>
    <property type="match status" value="1"/>
</dbReference>
<sequence>MSSPATQLAVAPDGTPAFEGTLYIGGQWRAASASRPVLNPADGSEICQVDEASADDVRDAVAAARRTFDAGEWSATPVSERSAILNRVADLLQANRSQIARIETLDTGKTLRESEIDVDDVTSVFRYYAALALGDPGRLVDAGDPAVVSRVVHEPVGVCVAIGPWNYPLLQISWKVAPALAAGCTVVIKPSEVTPLTTVILAGLLEDAGVPAGVANLLLGSGAVVGAGLVASEDVDLVSFTGGLDTGRTIMRTAADTVKKVALELGGKNPHIVFADADREAALDAALTGVFLHAGQVCSAGTRLLLEDSLHDEFVAELVRRAELIRVGPGLDPSSEMPPLVSAEHLAKVEGYVALGLQEGAKLLTGGARLSADQAGYFYRPTVFAGCSREMRIVQEETFGPIVTVERFSSEDEAVFLGNDTRYGLAGGVWTSDRARAHRVAGRLRHGTVWINEFGPYLPQAEWGGFKLSGTGRELGPSGLAEYREAKHLYENTAPSAQHWFSGGASA</sequence>
<dbReference type="InterPro" id="IPR016162">
    <property type="entry name" value="Ald_DH_N"/>
</dbReference>
<keyword evidence="9" id="KW-1185">Reference proteome</keyword>
<dbReference type="InterPro" id="IPR016161">
    <property type="entry name" value="Ald_DH/histidinol_DH"/>
</dbReference>
<evidence type="ECO:0000313" key="8">
    <source>
        <dbReference type="EMBL" id="MDP9826014.1"/>
    </source>
</evidence>
<name>A0ABT9P008_9ACTN</name>
<dbReference type="InterPro" id="IPR016163">
    <property type="entry name" value="Ald_DH_C"/>
</dbReference>
<keyword evidence="3" id="KW-0520">NAD</keyword>
<evidence type="ECO:0000313" key="9">
    <source>
        <dbReference type="Proteomes" id="UP001235712"/>
    </source>
</evidence>
<comment type="caution">
    <text evidence="8">The sequence shown here is derived from an EMBL/GenBank/DDBJ whole genome shotgun (WGS) entry which is preliminary data.</text>
</comment>
<dbReference type="PANTHER" id="PTHR43860">
    <property type="entry name" value="BETAINE ALDEHYDE DEHYDROGENASE"/>
    <property type="match status" value="1"/>
</dbReference>
<dbReference type="EMBL" id="JAUSQZ010000001">
    <property type="protein sequence ID" value="MDP9826014.1"/>
    <property type="molecule type" value="Genomic_DNA"/>
</dbReference>
<gene>
    <name evidence="8" type="ORF">J2S57_001763</name>
</gene>
<accession>A0ABT9P008</accession>
<evidence type="ECO:0000256" key="4">
    <source>
        <dbReference type="ARBA" id="ARBA00037921"/>
    </source>
</evidence>
<evidence type="ECO:0000259" key="7">
    <source>
        <dbReference type="Pfam" id="PF00171"/>
    </source>
</evidence>
<dbReference type="InterPro" id="IPR015590">
    <property type="entry name" value="Aldehyde_DH_dom"/>
</dbReference>
<proteinExistence type="inferred from homology"/>
<dbReference type="InterPro" id="IPR029510">
    <property type="entry name" value="Ald_DH_CS_GLU"/>
</dbReference>
<dbReference type="InterPro" id="IPR016160">
    <property type="entry name" value="Ald_DH_CS_CYS"/>
</dbReference>
<dbReference type="Proteomes" id="UP001235712">
    <property type="component" value="Unassembled WGS sequence"/>
</dbReference>
<feature type="domain" description="Aldehyde dehydrogenase" evidence="7">
    <location>
        <begin position="31"/>
        <end position="488"/>
    </location>
</feature>
<evidence type="ECO:0000256" key="6">
    <source>
        <dbReference type="RuleBase" id="RU003345"/>
    </source>
</evidence>
<reference evidence="8 9" key="1">
    <citation type="submission" date="2023-07" db="EMBL/GenBank/DDBJ databases">
        <title>Sequencing the genomes of 1000 actinobacteria strains.</title>
        <authorList>
            <person name="Klenk H.-P."/>
        </authorList>
    </citation>
    <scope>NUCLEOTIDE SEQUENCE [LARGE SCALE GENOMIC DNA]</scope>
    <source>
        <strain evidence="8 9">DSM 44388</strain>
    </source>
</reference>
<comment type="pathway">
    <text evidence="4">Amine and polyamine biosynthesis; betaine biosynthesis via choline pathway; betaine from betaine aldehyde: step 1/1.</text>
</comment>
<dbReference type="PROSITE" id="PS00070">
    <property type="entry name" value="ALDEHYDE_DEHYDR_CYS"/>
    <property type="match status" value="1"/>
</dbReference>
<dbReference type="Gene3D" id="3.40.309.10">
    <property type="entry name" value="Aldehyde Dehydrogenase, Chain A, domain 2"/>
    <property type="match status" value="1"/>
</dbReference>
<organism evidence="8 9">
    <name type="scientific">Kineosporia succinea</name>
    <dbReference type="NCBI Taxonomy" id="84632"/>
    <lineage>
        <taxon>Bacteria</taxon>
        <taxon>Bacillati</taxon>
        <taxon>Actinomycetota</taxon>
        <taxon>Actinomycetes</taxon>
        <taxon>Kineosporiales</taxon>
        <taxon>Kineosporiaceae</taxon>
        <taxon>Kineosporia</taxon>
    </lineage>
</organism>
<comment type="similarity">
    <text evidence="1 6">Belongs to the aldehyde dehydrogenase family.</text>
</comment>
<dbReference type="PROSITE" id="PS00687">
    <property type="entry name" value="ALDEHYDE_DEHYDR_GLU"/>
    <property type="match status" value="1"/>
</dbReference>
<evidence type="ECO:0000256" key="2">
    <source>
        <dbReference type="ARBA" id="ARBA00023002"/>
    </source>
</evidence>
<dbReference type="PANTHER" id="PTHR43860:SF2">
    <property type="entry name" value="BETAINE ALDEHYDE DEHYDROGENASE-RELATED"/>
    <property type="match status" value="1"/>
</dbReference>
<dbReference type="EC" id="1.2.1.8" evidence="8"/>
<dbReference type="SUPFAM" id="SSF53720">
    <property type="entry name" value="ALDH-like"/>
    <property type="match status" value="1"/>
</dbReference>
<protein>
    <submittedName>
        <fullName evidence="8">Betaine-aldehyde dehydrogenase</fullName>
        <ecNumber evidence="8">1.2.1.8</ecNumber>
    </submittedName>
</protein>